<feature type="domain" description="BICC1 first type I KH" evidence="1">
    <location>
        <begin position="67"/>
        <end position="102"/>
    </location>
</feature>
<proteinExistence type="predicted"/>
<protein>
    <recommendedName>
        <fullName evidence="1">BICC1 first type I KH domain-containing protein</fullName>
    </recommendedName>
</protein>
<accession>A0A7R9IJS7</accession>
<gene>
    <name evidence="2" type="ORF">TTEB3V08_LOCUS7666</name>
</gene>
<dbReference type="EMBL" id="OE003087">
    <property type="protein sequence ID" value="CAD7459718.1"/>
    <property type="molecule type" value="Genomic_DNA"/>
</dbReference>
<name>A0A7R9IJS7_9NEOP</name>
<organism evidence="2">
    <name type="scientific">Timema tahoe</name>
    <dbReference type="NCBI Taxonomy" id="61484"/>
    <lineage>
        <taxon>Eukaryota</taxon>
        <taxon>Metazoa</taxon>
        <taxon>Ecdysozoa</taxon>
        <taxon>Arthropoda</taxon>
        <taxon>Hexapoda</taxon>
        <taxon>Insecta</taxon>
        <taxon>Pterygota</taxon>
        <taxon>Neoptera</taxon>
        <taxon>Polyneoptera</taxon>
        <taxon>Phasmatodea</taxon>
        <taxon>Timematodea</taxon>
        <taxon>Timematoidea</taxon>
        <taxon>Timematidae</taxon>
        <taxon>Timema</taxon>
    </lineage>
</organism>
<dbReference type="AlphaFoldDB" id="A0A7R9IJS7"/>
<dbReference type="InterPro" id="IPR047549">
    <property type="entry name" value="BICC1_KH-I_rpt1"/>
</dbReference>
<dbReference type="Pfam" id="PF24234">
    <property type="entry name" value="KH_BICC1_1st"/>
    <property type="match status" value="1"/>
</dbReference>
<evidence type="ECO:0000259" key="1">
    <source>
        <dbReference type="Pfam" id="PF24234"/>
    </source>
</evidence>
<sequence>MGGESSQGMTFLLEHSFGRRVENHLGGGKKPSVDLNRDSNSDLPVIREPVKHECDALDHSATEAGMHDEYLSAEIFFQKIMEDTLTHIMWPSRLKIGAKSKKGIDYCLSKVTAAYNMTLRDPHVRIAGRPDDVKAARERVTATLDIRVSRASIMAGFIS</sequence>
<reference evidence="2" key="1">
    <citation type="submission" date="2020-11" db="EMBL/GenBank/DDBJ databases">
        <authorList>
            <person name="Tran Van P."/>
        </authorList>
    </citation>
    <scope>NUCLEOTIDE SEQUENCE</scope>
</reference>
<evidence type="ECO:0000313" key="2">
    <source>
        <dbReference type="EMBL" id="CAD7459718.1"/>
    </source>
</evidence>